<reference evidence="2" key="1">
    <citation type="submission" date="2023-10" db="EMBL/GenBank/DDBJ databases">
        <authorList>
            <person name="Chen Y."/>
            <person name="Shah S."/>
            <person name="Dougan E. K."/>
            <person name="Thang M."/>
            <person name="Chan C."/>
        </authorList>
    </citation>
    <scope>NUCLEOTIDE SEQUENCE [LARGE SCALE GENOMIC DNA]</scope>
</reference>
<gene>
    <name evidence="2" type="ORF">PCOR1329_LOCUS79458</name>
</gene>
<proteinExistence type="predicted"/>
<dbReference type="Proteomes" id="UP001189429">
    <property type="component" value="Unassembled WGS sequence"/>
</dbReference>
<protein>
    <submittedName>
        <fullName evidence="2">Uncharacterized protein</fullName>
    </submittedName>
</protein>
<accession>A0ABN9XSZ3</accession>
<keyword evidence="3" id="KW-1185">Reference proteome</keyword>
<sequence length="217" mass="22168">MTSVMDNIAALGGLTRAGNALAQTRQQLAPPAANRGPPPAASPATLGGPTEPARELVGALTEVIRSSSPGDSRLQQAIARPRDLVGIATPTAAATAAGSTAGAAPSSNPLAANPIIQQLQNDVATLQSTVGTHGLQISTINEISAATTAPMPCEAWWSQIARCKGISQWQVKLQSLGMPASDTAGASSSSKIGQIVYSRLQYDGSWSEADLQAITFQ</sequence>
<name>A0ABN9XSZ3_9DINO</name>
<feature type="region of interest" description="Disordered" evidence="1">
    <location>
        <begin position="28"/>
        <end position="51"/>
    </location>
</feature>
<organism evidence="2 3">
    <name type="scientific">Prorocentrum cordatum</name>
    <dbReference type="NCBI Taxonomy" id="2364126"/>
    <lineage>
        <taxon>Eukaryota</taxon>
        <taxon>Sar</taxon>
        <taxon>Alveolata</taxon>
        <taxon>Dinophyceae</taxon>
        <taxon>Prorocentrales</taxon>
        <taxon>Prorocentraceae</taxon>
        <taxon>Prorocentrum</taxon>
    </lineage>
</organism>
<comment type="caution">
    <text evidence="2">The sequence shown here is derived from an EMBL/GenBank/DDBJ whole genome shotgun (WGS) entry which is preliminary data.</text>
</comment>
<evidence type="ECO:0000256" key="1">
    <source>
        <dbReference type="SAM" id="MobiDB-lite"/>
    </source>
</evidence>
<evidence type="ECO:0000313" key="3">
    <source>
        <dbReference type="Proteomes" id="UP001189429"/>
    </source>
</evidence>
<evidence type="ECO:0000313" key="2">
    <source>
        <dbReference type="EMBL" id="CAK0903035.1"/>
    </source>
</evidence>
<dbReference type="EMBL" id="CAUYUJ010021158">
    <property type="protein sequence ID" value="CAK0903035.1"/>
    <property type="molecule type" value="Genomic_DNA"/>
</dbReference>